<keyword evidence="1" id="KW-0812">Transmembrane</keyword>
<name>A0A2R8B345_9RHOB</name>
<dbReference type="AlphaFoldDB" id="A0A2R8B345"/>
<keyword evidence="1" id="KW-0472">Membrane</keyword>
<feature type="transmembrane region" description="Helical" evidence="1">
    <location>
        <begin position="52"/>
        <end position="71"/>
    </location>
</feature>
<accession>A0A2R8B345</accession>
<reference evidence="2 3" key="1">
    <citation type="submission" date="2018-03" db="EMBL/GenBank/DDBJ databases">
        <authorList>
            <person name="Keele B.F."/>
        </authorList>
    </citation>
    <scope>NUCLEOTIDE SEQUENCE [LARGE SCALE GENOMIC DNA]</scope>
    <source>
        <strain evidence="2 3">CECT 8626</strain>
    </source>
</reference>
<evidence type="ECO:0000256" key="1">
    <source>
        <dbReference type="SAM" id="Phobius"/>
    </source>
</evidence>
<keyword evidence="1" id="KW-1133">Transmembrane helix</keyword>
<dbReference type="RefSeq" id="WP_108851558.1">
    <property type="nucleotide sequence ID" value="NZ_OMOQ01000001.1"/>
</dbReference>
<dbReference type="EMBL" id="OMOQ01000001">
    <property type="protein sequence ID" value="SPH17079.1"/>
    <property type="molecule type" value="Genomic_DNA"/>
</dbReference>
<sequence length="75" mass="7730">MKYVQAILSLGLFGWASYAVLIGSFPGGDGGSSKTRALNAAVISATEQFGTLQTAAGLAGFGMLLALFFLLRRSA</sequence>
<dbReference type="OrthoDB" id="9959250at2"/>
<organism evidence="2 3">
    <name type="scientific">Albidovulum aquaemixtae</name>
    <dbReference type="NCBI Taxonomy" id="1542388"/>
    <lineage>
        <taxon>Bacteria</taxon>
        <taxon>Pseudomonadati</taxon>
        <taxon>Pseudomonadota</taxon>
        <taxon>Alphaproteobacteria</taxon>
        <taxon>Rhodobacterales</taxon>
        <taxon>Paracoccaceae</taxon>
        <taxon>Albidovulum</taxon>
    </lineage>
</organism>
<proteinExistence type="predicted"/>
<protein>
    <submittedName>
        <fullName evidence="2">Uncharacterized protein</fullName>
    </submittedName>
</protein>
<gene>
    <name evidence="2" type="ORF">DEA8626_00593</name>
</gene>
<dbReference type="Proteomes" id="UP000244924">
    <property type="component" value="Unassembled WGS sequence"/>
</dbReference>
<evidence type="ECO:0000313" key="3">
    <source>
        <dbReference type="Proteomes" id="UP000244924"/>
    </source>
</evidence>
<keyword evidence="3" id="KW-1185">Reference proteome</keyword>
<evidence type="ECO:0000313" key="2">
    <source>
        <dbReference type="EMBL" id="SPH17079.1"/>
    </source>
</evidence>